<keyword evidence="2" id="KW-0449">Lipoprotein</keyword>
<protein>
    <submittedName>
        <fullName evidence="2">Lipoprotein</fullName>
    </submittedName>
</protein>
<dbReference type="SUPFAM" id="SSF53474">
    <property type="entry name" value="alpha/beta-Hydrolases"/>
    <property type="match status" value="1"/>
</dbReference>
<accession>A0A0B1YTQ9</accession>
<proteinExistence type="predicted"/>
<dbReference type="Proteomes" id="UP000030949">
    <property type="component" value="Unassembled WGS sequence"/>
</dbReference>
<evidence type="ECO:0000313" key="3">
    <source>
        <dbReference type="Proteomes" id="UP000030949"/>
    </source>
</evidence>
<dbReference type="RefSeq" id="WP_039594099.1">
    <property type="nucleotide sequence ID" value="NZ_JQGJ02000022.1"/>
</dbReference>
<keyword evidence="1" id="KW-0732">Signal</keyword>
<comment type="caution">
    <text evidence="2">The sequence shown here is derived from an EMBL/GenBank/DDBJ whole genome shotgun (WGS) entry which is preliminary data.</text>
</comment>
<feature type="signal peptide" evidence="1">
    <location>
        <begin position="1"/>
        <end position="18"/>
    </location>
</feature>
<evidence type="ECO:0000313" key="2">
    <source>
        <dbReference type="EMBL" id="KHK61825.1"/>
    </source>
</evidence>
<dbReference type="PANTHER" id="PTHR35560:SF3">
    <property type="entry name" value="PEPTIDASE S9 PROLYL OLIGOPEPTIDASE CATALYTIC DOMAIN-CONTAINING PROTEIN"/>
    <property type="match status" value="1"/>
</dbReference>
<name>A0A0B1YTQ9_9PSED</name>
<dbReference type="OrthoDB" id="1094867at2"/>
<organism evidence="2 3">
    <name type="scientific">Pseudomonas frederiksbergensis</name>
    <dbReference type="NCBI Taxonomy" id="104087"/>
    <lineage>
        <taxon>Bacteria</taxon>
        <taxon>Pseudomonadati</taxon>
        <taxon>Pseudomonadota</taxon>
        <taxon>Gammaproteobacteria</taxon>
        <taxon>Pseudomonadales</taxon>
        <taxon>Pseudomonadaceae</taxon>
        <taxon>Pseudomonas</taxon>
    </lineage>
</organism>
<sequence length="315" mass="34753">MKWVALIWLVLCSAVVQAEEHAVKTVAQGRLLFKGGIMAVAVSPPPASIQRVLIIIHGRLRNADTYLRSGERAAAQAGQTATTLVIAPQFLNEQDVARHQLPADLLRWQGNDWMAGGLSTGPNPVSSFQVLDDIVARVSDRQQFPEVKEIVIAGHSGGAQVVQRYALLARGTYRIAPRFVIANPSSYAYLDAQRPMAFAPASCPSFNRWKYGLEQLPAYAAGQTAAQLEDHYIKRDITYLLGQQDIDPEHPALDKSCEAQTQGAYRLLRGHFFFDYLTRRHPQGLNQRLIEVPGVGHDGDGMFNSPEGLRVLFGQ</sequence>
<dbReference type="InterPro" id="IPR029058">
    <property type="entry name" value="AB_hydrolase_fold"/>
</dbReference>
<dbReference type="PANTHER" id="PTHR35560">
    <property type="entry name" value="BLL0132 PROTEIN"/>
    <property type="match status" value="1"/>
</dbReference>
<evidence type="ECO:0000256" key="1">
    <source>
        <dbReference type="SAM" id="SignalP"/>
    </source>
</evidence>
<dbReference type="Gene3D" id="3.40.50.1820">
    <property type="entry name" value="alpha/beta hydrolase"/>
    <property type="match status" value="1"/>
</dbReference>
<reference evidence="3" key="1">
    <citation type="submission" date="2015-03" db="EMBL/GenBank/DDBJ databases">
        <title>Pseudomonas frederiksbergensis hydrocarbon degrader.</title>
        <authorList>
            <person name="Brown L.M."/>
            <person name="Ruiz O.N."/>
            <person name="Mueller S."/>
            <person name="Gunasekera T.S."/>
        </authorList>
    </citation>
    <scope>NUCLEOTIDE SEQUENCE [LARGE SCALE GENOMIC DNA]</scope>
    <source>
        <strain evidence="3">SI8</strain>
    </source>
</reference>
<feature type="chain" id="PRO_5002085046" evidence="1">
    <location>
        <begin position="19"/>
        <end position="315"/>
    </location>
</feature>
<dbReference type="EMBL" id="JQGJ01000025">
    <property type="protein sequence ID" value="KHK61825.1"/>
    <property type="molecule type" value="Genomic_DNA"/>
</dbReference>
<gene>
    <name evidence="2" type="ORF">JZ00_26520</name>
</gene>
<dbReference type="AlphaFoldDB" id="A0A0B1YTQ9"/>